<keyword evidence="5" id="KW-1185">Reference proteome</keyword>
<dbReference type="STRING" id="1182541.W9YHZ2"/>
<keyword evidence="1" id="KW-0560">Oxidoreductase</keyword>
<dbReference type="RefSeq" id="XP_007727020.1">
    <property type="nucleotide sequence ID" value="XM_007728830.1"/>
</dbReference>
<dbReference type="Proteomes" id="UP000019484">
    <property type="component" value="Unassembled WGS sequence"/>
</dbReference>
<dbReference type="eggNOG" id="KOG1502">
    <property type="taxonomic scope" value="Eukaryota"/>
</dbReference>
<dbReference type="SUPFAM" id="SSF51735">
    <property type="entry name" value="NAD(P)-binding Rossmann-fold domains"/>
    <property type="match status" value="1"/>
</dbReference>
<dbReference type="Gene3D" id="3.40.50.720">
    <property type="entry name" value="NAD(P)-binding Rossmann-like Domain"/>
    <property type="match status" value="1"/>
</dbReference>
<proteinExistence type="inferred from homology"/>
<comment type="similarity">
    <text evidence="2">Belongs to the NAD(P)-dependent epimerase/dehydratase family. Dihydroflavonol-4-reductase subfamily.</text>
</comment>
<dbReference type="InterPro" id="IPR036291">
    <property type="entry name" value="NAD(P)-bd_dom_sf"/>
</dbReference>
<evidence type="ECO:0000259" key="3">
    <source>
        <dbReference type="Pfam" id="PF01370"/>
    </source>
</evidence>
<comment type="caution">
    <text evidence="4">The sequence shown here is derived from an EMBL/GenBank/DDBJ whole genome shotgun (WGS) entry which is preliminary data.</text>
</comment>
<dbReference type="FunFam" id="3.40.50.720:FF:000191">
    <property type="entry name" value="Methylglyoxal reductase (NADPH-dependent)"/>
    <property type="match status" value="1"/>
</dbReference>
<dbReference type="GeneID" id="19162819"/>
<evidence type="ECO:0000313" key="5">
    <source>
        <dbReference type="Proteomes" id="UP000019484"/>
    </source>
</evidence>
<accession>W9YHZ2</accession>
<dbReference type="GO" id="GO:0016616">
    <property type="term" value="F:oxidoreductase activity, acting on the CH-OH group of donors, NAD or NADP as acceptor"/>
    <property type="evidence" value="ECO:0007669"/>
    <property type="project" value="TreeGrafter"/>
</dbReference>
<dbReference type="AlphaFoldDB" id="W9YHZ2"/>
<organism evidence="4 5">
    <name type="scientific">Capronia coronata CBS 617.96</name>
    <dbReference type="NCBI Taxonomy" id="1182541"/>
    <lineage>
        <taxon>Eukaryota</taxon>
        <taxon>Fungi</taxon>
        <taxon>Dikarya</taxon>
        <taxon>Ascomycota</taxon>
        <taxon>Pezizomycotina</taxon>
        <taxon>Eurotiomycetes</taxon>
        <taxon>Chaetothyriomycetidae</taxon>
        <taxon>Chaetothyriales</taxon>
        <taxon>Herpotrichiellaceae</taxon>
        <taxon>Capronia</taxon>
    </lineage>
</organism>
<dbReference type="OrthoDB" id="2735536at2759"/>
<dbReference type="PANTHER" id="PTHR10366">
    <property type="entry name" value="NAD DEPENDENT EPIMERASE/DEHYDRATASE"/>
    <property type="match status" value="1"/>
</dbReference>
<dbReference type="EMBL" id="AMWN01000007">
    <property type="protein sequence ID" value="EXJ81899.1"/>
    <property type="molecule type" value="Genomic_DNA"/>
</dbReference>
<dbReference type="PANTHER" id="PTHR10366:SF564">
    <property type="entry name" value="STEROL-4-ALPHA-CARBOXYLATE 3-DEHYDROGENASE, DECARBOXYLATING"/>
    <property type="match status" value="1"/>
</dbReference>
<dbReference type="InterPro" id="IPR001509">
    <property type="entry name" value="Epimerase_deHydtase"/>
</dbReference>
<dbReference type="InterPro" id="IPR050425">
    <property type="entry name" value="NAD(P)_dehydrat-like"/>
</dbReference>
<name>W9YHZ2_9EURO</name>
<protein>
    <submittedName>
        <fullName evidence="4">Dihydroflavonol-4-reductase</fullName>
    </submittedName>
</protein>
<evidence type="ECO:0000256" key="2">
    <source>
        <dbReference type="ARBA" id="ARBA00023445"/>
    </source>
</evidence>
<dbReference type="CDD" id="cd05227">
    <property type="entry name" value="AR_SDR_e"/>
    <property type="match status" value="1"/>
</dbReference>
<evidence type="ECO:0000256" key="1">
    <source>
        <dbReference type="ARBA" id="ARBA00023002"/>
    </source>
</evidence>
<evidence type="ECO:0000313" key="4">
    <source>
        <dbReference type="EMBL" id="EXJ81899.1"/>
    </source>
</evidence>
<sequence>MEAIKNTVSNLVGTSTDAAGKGTVLVTGASGFLATHVVKNFLDHGYHVRGTVRSEETANRVRQTHSQHSDRLSFAIVEDVAAPGAFDEAVKGVDGVIHTASPFVTTVEDVEKDLLQPAIQGTTNILEAIAKYNPNVKRVVITSSFASIIDMTKGTRPGHTYTEEDWNNMTYQQAKESGNGTVGYCASKALAEKAAWDFVKERKPNFSLATVCPPMVYGPILHHVPSLDKLNTSSADVYRLMNGSLKEVPPTTFYAWADVRDVAEAHRLAYEKPEAAGQRFFITGGNFVYQQFCDIIRKNVPEVRDRTPVGKPGTGVGDDVYRVNGSKAERVLGLKYTSMEQCVTDTARSLLELEKSTGKA</sequence>
<dbReference type="Pfam" id="PF01370">
    <property type="entry name" value="Epimerase"/>
    <property type="match status" value="1"/>
</dbReference>
<reference evidence="4 5" key="1">
    <citation type="submission" date="2013-03" db="EMBL/GenBank/DDBJ databases">
        <title>The Genome Sequence of Capronia coronata CBS 617.96.</title>
        <authorList>
            <consortium name="The Broad Institute Genomics Platform"/>
            <person name="Cuomo C."/>
            <person name="de Hoog S."/>
            <person name="Gorbushina A."/>
            <person name="Walker B."/>
            <person name="Young S.K."/>
            <person name="Zeng Q."/>
            <person name="Gargeya S."/>
            <person name="Fitzgerald M."/>
            <person name="Haas B."/>
            <person name="Abouelleil A."/>
            <person name="Allen A.W."/>
            <person name="Alvarado L."/>
            <person name="Arachchi H.M."/>
            <person name="Berlin A.M."/>
            <person name="Chapman S.B."/>
            <person name="Gainer-Dewar J."/>
            <person name="Goldberg J."/>
            <person name="Griggs A."/>
            <person name="Gujja S."/>
            <person name="Hansen M."/>
            <person name="Howarth C."/>
            <person name="Imamovic A."/>
            <person name="Ireland A."/>
            <person name="Larimer J."/>
            <person name="McCowan C."/>
            <person name="Murphy C."/>
            <person name="Pearson M."/>
            <person name="Poon T.W."/>
            <person name="Priest M."/>
            <person name="Roberts A."/>
            <person name="Saif S."/>
            <person name="Shea T."/>
            <person name="Sisk P."/>
            <person name="Sykes S."/>
            <person name="Wortman J."/>
            <person name="Nusbaum C."/>
            <person name="Birren B."/>
        </authorList>
    </citation>
    <scope>NUCLEOTIDE SEQUENCE [LARGE SCALE GENOMIC DNA]</scope>
    <source>
        <strain evidence="4 5">CBS 617.96</strain>
    </source>
</reference>
<gene>
    <name evidence="4" type="ORF">A1O1_07965</name>
</gene>
<feature type="domain" description="NAD-dependent epimerase/dehydratase" evidence="3">
    <location>
        <begin position="24"/>
        <end position="277"/>
    </location>
</feature>
<dbReference type="HOGENOM" id="CLU_007383_9_2_1"/>